<accession>A0A3B0QH64</accession>
<evidence type="ECO:0000313" key="3">
    <source>
        <dbReference type="Proteomes" id="UP000258476"/>
    </source>
</evidence>
<keyword evidence="1" id="KW-0732">Signal</keyword>
<sequence>MKLHALISFLFASFSLIASANPQIQRIPQNNAKQSYRSPSSVSQRRALKRSQTIVPNGTASRYVAKKANKNRRTTKTEEAKHLVSWISYSSDAYSIRIPNNWQCINDKTQLPEKLDVVFIGQGIGSLTPTINISQEITSKNQTEYIGEILAYHKANEMTLESSVFTHIQSANGEFTIIKTEKNSSWGKVFCLQGVAVINHKAYIFTSTATLDDYPNVSLIFLKTVSSFKISAKEATSGDAILEEALKALQAEIE</sequence>
<feature type="chain" id="PRO_5017399620" evidence="1">
    <location>
        <begin position="21"/>
        <end position="254"/>
    </location>
</feature>
<feature type="signal peptide" evidence="1">
    <location>
        <begin position="1"/>
        <end position="20"/>
    </location>
</feature>
<dbReference type="OrthoDB" id="17710at2"/>
<dbReference type="AlphaFoldDB" id="A0A3B0QH64"/>
<reference evidence="3" key="1">
    <citation type="submission" date="2017-11" db="EMBL/GenBank/DDBJ databases">
        <authorList>
            <person name="Seth-Smith MB H."/>
        </authorList>
    </citation>
    <scope>NUCLEOTIDE SEQUENCE [LARGE SCALE GENOMIC DNA]</scope>
</reference>
<dbReference type="Proteomes" id="UP000258476">
    <property type="component" value="Chromosome"/>
</dbReference>
<dbReference type="RefSeq" id="WP_117274451.1">
    <property type="nucleotide sequence ID" value="NZ_LS992154.1"/>
</dbReference>
<evidence type="ECO:0000313" key="2">
    <source>
        <dbReference type="EMBL" id="SYX09154.1"/>
    </source>
</evidence>
<name>A0A3B0QH64_9CHLA</name>
<keyword evidence="3" id="KW-1185">Reference proteome</keyword>
<evidence type="ECO:0000256" key="1">
    <source>
        <dbReference type="SAM" id="SignalP"/>
    </source>
</evidence>
<organism evidence="2 3">
    <name type="scientific">Chlamydia poikilotherma</name>
    <dbReference type="NCBI Taxonomy" id="1967783"/>
    <lineage>
        <taxon>Bacteria</taxon>
        <taxon>Pseudomonadati</taxon>
        <taxon>Chlamydiota</taxon>
        <taxon>Chlamydiia</taxon>
        <taxon>Chlamydiales</taxon>
        <taxon>Chlamydiaceae</taxon>
        <taxon>Chlamydia/Chlamydophila group</taxon>
        <taxon>Chlamydia</taxon>
    </lineage>
</organism>
<dbReference type="EMBL" id="LS992154">
    <property type="protein sequence ID" value="SYX09154.1"/>
    <property type="molecule type" value="Genomic_DNA"/>
</dbReference>
<protein>
    <submittedName>
        <fullName evidence="2">Uncharacterized protein</fullName>
    </submittedName>
</protein>
<proteinExistence type="predicted"/>
<dbReference type="KEGG" id="chla:C834K_0707"/>
<gene>
    <name evidence="2" type="ORF">C834K_0707</name>
</gene>